<feature type="transmembrane region" description="Helical" evidence="1">
    <location>
        <begin position="47"/>
        <end position="74"/>
    </location>
</feature>
<protein>
    <submittedName>
        <fullName evidence="2">Uncharacterized protein</fullName>
    </submittedName>
</protein>
<dbReference type="Proteomes" id="UP000278746">
    <property type="component" value="Unassembled WGS sequence"/>
</dbReference>
<proteinExistence type="predicted"/>
<evidence type="ECO:0000313" key="3">
    <source>
        <dbReference type="Proteomes" id="UP000278746"/>
    </source>
</evidence>
<feature type="transmembrane region" description="Helical" evidence="1">
    <location>
        <begin position="7"/>
        <end position="27"/>
    </location>
</feature>
<evidence type="ECO:0000256" key="1">
    <source>
        <dbReference type="SAM" id="Phobius"/>
    </source>
</evidence>
<gene>
    <name evidence="2" type="ORF">EBO34_04675</name>
</gene>
<keyword evidence="1" id="KW-0812">Transmembrane</keyword>
<comment type="caution">
    <text evidence="2">The sequence shown here is derived from an EMBL/GenBank/DDBJ whole genome shotgun (WGS) entry which is preliminary data.</text>
</comment>
<keyword evidence="1" id="KW-0472">Membrane</keyword>
<reference evidence="2 3" key="1">
    <citation type="submission" date="2018-10" db="EMBL/GenBank/DDBJ databases">
        <title>Bacillus Keqinensis sp. nov., a moderately halophilic bacterium isolated from a saline-alkaline lake.</title>
        <authorList>
            <person name="Wang H."/>
        </authorList>
    </citation>
    <scope>NUCLEOTIDE SEQUENCE [LARGE SCALE GENOMIC DNA]</scope>
    <source>
        <strain evidence="2 3">KQ-3</strain>
    </source>
</reference>
<dbReference type="AlphaFoldDB" id="A0A3M7TUC0"/>
<keyword evidence="3" id="KW-1185">Reference proteome</keyword>
<feature type="transmembrane region" description="Helical" evidence="1">
    <location>
        <begin position="104"/>
        <end position="124"/>
    </location>
</feature>
<dbReference type="RefSeq" id="WP_122896767.1">
    <property type="nucleotide sequence ID" value="NZ_RHIB01000001.1"/>
</dbReference>
<dbReference type="OrthoDB" id="2868677at2"/>
<name>A0A3M7TUC0_9BACI</name>
<evidence type="ECO:0000313" key="2">
    <source>
        <dbReference type="EMBL" id="RNA69246.1"/>
    </source>
</evidence>
<dbReference type="EMBL" id="RHIB01000001">
    <property type="protein sequence ID" value="RNA69246.1"/>
    <property type="molecule type" value="Genomic_DNA"/>
</dbReference>
<sequence length="167" mass="19443">MRSVLPVRLLAIGQVLFTIAYFSYMLYISFSWGFTPRMVQILVTDSIYLILIISAAGLLFLKTWGWWVTVILYGKLLMSKLIGTGTEWFLLLSGTIAEKWRWDIFFADLFIILLYTVILACFFLRRIRRIFNVHEAGKKMAFLVTIGIILLYSIYFVTAFWLIVQLG</sequence>
<keyword evidence="1" id="KW-1133">Transmembrane helix</keyword>
<feature type="transmembrane region" description="Helical" evidence="1">
    <location>
        <begin position="140"/>
        <end position="164"/>
    </location>
</feature>
<organism evidence="2 3">
    <name type="scientific">Alteribacter keqinensis</name>
    <dbReference type="NCBI Taxonomy" id="2483800"/>
    <lineage>
        <taxon>Bacteria</taxon>
        <taxon>Bacillati</taxon>
        <taxon>Bacillota</taxon>
        <taxon>Bacilli</taxon>
        <taxon>Bacillales</taxon>
        <taxon>Bacillaceae</taxon>
        <taxon>Alteribacter</taxon>
    </lineage>
</organism>
<accession>A0A3M7TUC0</accession>